<reference evidence="9" key="1">
    <citation type="journal article" date="2019" name="Int. J. Syst. Evol. Microbiol.">
        <title>The Global Catalogue of Microorganisms (GCM) 10K type strain sequencing project: providing services to taxonomists for standard genome sequencing and annotation.</title>
        <authorList>
            <consortium name="The Broad Institute Genomics Platform"/>
            <consortium name="The Broad Institute Genome Sequencing Center for Infectious Disease"/>
            <person name="Wu L."/>
            <person name="Ma J."/>
        </authorList>
    </citation>
    <scope>NUCLEOTIDE SEQUENCE [LARGE SCALE GENOMIC DNA]</scope>
    <source>
        <strain evidence="9">KCTC 23917</strain>
    </source>
</reference>
<keyword evidence="6" id="KW-0732">Signal</keyword>
<evidence type="ECO:0000256" key="3">
    <source>
        <dbReference type="ARBA" id="ARBA00022692"/>
    </source>
</evidence>
<comment type="subcellular location">
    <subcellularLocation>
        <location evidence="1">Cell membrane</location>
        <topology evidence="1">Multi-pass membrane protein</topology>
    </subcellularLocation>
</comment>
<keyword evidence="9" id="KW-1185">Reference proteome</keyword>
<evidence type="ECO:0000313" key="8">
    <source>
        <dbReference type="EMBL" id="GGX49707.1"/>
    </source>
</evidence>
<accession>A0ABQ2Y0V8</accession>
<dbReference type="Proteomes" id="UP000653343">
    <property type="component" value="Unassembled WGS sequence"/>
</dbReference>
<feature type="chain" id="PRO_5045675764" description="Single Cache domain-containing protein" evidence="6">
    <location>
        <begin position="25"/>
        <end position="153"/>
    </location>
</feature>
<dbReference type="EMBL" id="BMYU01000008">
    <property type="protein sequence ID" value="GGX49707.1"/>
    <property type="molecule type" value="Genomic_DNA"/>
</dbReference>
<evidence type="ECO:0000256" key="1">
    <source>
        <dbReference type="ARBA" id="ARBA00004651"/>
    </source>
</evidence>
<feature type="domain" description="Single Cache" evidence="7">
    <location>
        <begin position="22"/>
        <end position="106"/>
    </location>
</feature>
<dbReference type="Pfam" id="PF17200">
    <property type="entry name" value="sCache_2"/>
    <property type="match status" value="1"/>
</dbReference>
<keyword evidence="3" id="KW-0812">Transmembrane</keyword>
<name>A0ABQ2Y0V8_9BURK</name>
<organism evidence="8 9">
    <name type="scientific">Undibacterium squillarum</name>
    <dbReference type="NCBI Taxonomy" id="1131567"/>
    <lineage>
        <taxon>Bacteria</taxon>
        <taxon>Pseudomonadati</taxon>
        <taxon>Pseudomonadota</taxon>
        <taxon>Betaproteobacteria</taxon>
        <taxon>Burkholderiales</taxon>
        <taxon>Oxalobacteraceae</taxon>
        <taxon>Undibacterium</taxon>
    </lineage>
</organism>
<keyword evidence="2" id="KW-1003">Cell membrane</keyword>
<evidence type="ECO:0000256" key="5">
    <source>
        <dbReference type="ARBA" id="ARBA00023136"/>
    </source>
</evidence>
<dbReference type="Gene3D" id="3.30.450.20">
    <property type="entry name" value="PAS domain"/>
    <property type="match status" value="1"/>
</dbReference>
<dbReference type="SMART" id="SM01049">
    <property type="entry name" value="Cache_2"/>
    <property type="match status" value="1"/>
</dbReference>
<evidence type="ECO:0000259" key="7">
    <source>
        <dbReference type="SMART" id="SM01049"/>
    </source>
</evidence>
<proteinExistence type="predicted"/>
<evidence type="ECO:0000313" key="9">
    <source>
        <dbReference type="Proteomes" id="UP000653343"/>
    </source>
</evidence>
<feature type="signal peptide" evidence="6">
    <location>
        <begin position="1"/>
        <end position="24"/>
    </location>
</feature>
<dbReference type="InterPro" id="IPR033480">
    <property type="entry name" value="sCache_2"/>
</dbReference>
<gene>
    <name evidence="8" type="ORF">GCM10010946_30550</name>
</gene>
<dbReference type="RefSeq" id="WP_308427142.1">
    <property type="nucleotide sequence ID" value="NZ_BMYU01000008.1"/>
</dbReference>
<protein>
    <recommendedName>
        <fullName evidence="7">Single Cache domain-containing protein</fullName>
    </recommendedName>
</protein>
<keyword evidence="5" id="KW-0472">Membrane</keyword>
<comment type="caution">
    <text evidence="8">The sequence shown here is derived from an EMBL/GenBank/DDBJ whole genome shotgun (WGS) entry which is preliminary data.</text>
</comment>
<keyword evidence="4" id="KW-1133">Transmembrane helix</keyword>
<evidence type="ECO:0000256" key="4">
    <source>
        <dbReference type="ARBA" id="ARBA00022989"/>
    </source>
</evidence>
<evidence type="ECO:0000256" key="2">
    <source>
        <dbReference type="ARBA" id="ARBA00022475"/>
    </source>
</evidence>
<sequence length="153" mass="17160">MMKLFRRMFVMAVLAVMATGSASAQERGTTEQAQAMVKKGIAYIKQVGKEKAFAEFSNPANKEFHDKDLYLFVYDLNGVNLAHGTNPKMQGKVLLDMKAGDKFIIREMIDTVNKKGSGWVDYPWPNPVTKALEPKSSYVEKHENYLVGCGAYK</sequence>
<evidence type="ECO:0000256" key="6">
    <source>
        <dbReference type="SAM" id="SignalP"/>
    </source>
</evidence>